<keyword evidence="3 9" id="KW-0548">Nucleotidyltransferase</keyword>
<evidence type="ECO:0000259" key="10">
    <source>
        <dbReference type="Pfam" id="PF01467"/>
    </source>
</evidence>
<comment type="subcellular location">
    <subcellularLocation>
        <location evidence="9">Cytoplasm</location>
    </subcellularLocation>
</comment>
<comment type="subunit">
    <text evidence="9">Homohexamer.</text>
</comment>
<feature type="binding site" evidence="9">
    <location>
        <position position="9"/>
    </location>
    <ligand>
        <name>substrate</name>
    </ligand>
</feature>
<gene>
    <name evidence="9" type="primary">coaD</name>
    <name evidence="11" type="ORF">J2Z60_000951</name>
</gene>
<evidence type="ECO:0000256" key="8">
    <source>
        <dbReference type="ARBA" id="ARBA00029346"/>
    </source>
</evidence>
<dbReference type="NCBIfam" id="TIGR00125">
    <property type="entry name" value="cyt_tran_rel"/>
    <property type="match status" value="1"/>
</dbReference>
<dbReference type="InterPro" id="IPR004821">
    <property type="entry name" value="Cyt_trans-like"/>
</dbReference>
<keyword evidence="2 9" id="KW-0808">Transferase</keyword>
<comment type="function">
    <text evidence="9">Reversibly transfers an adenylyl group from ATP to 4'-phosphopantetheine, yielding dephospho-CoA (dPCoA) and pyrophosphate.</text>
</comment>
<evidence type="ECO:0000256" key="2">
    <source>
        <dbReference type="ARBA" id="ARBA00022679"/>
    </source>
</evidence>
<dbReference type="Gene3D" id="3.40.50.620">
    <property type="entry name" value="HUPs"/>
    <property type="match status" value="1"/>
</dbReference>
<organism evidence="11 12">
    <name type="scientific">Lactobacillus colini</name>
    <dbReference type="NCBI Taxonomy" id="1819254"/>
    <lineage>
        <taxon>Bacteria</taxon>
        <taxon>Bacillati</taxon>
        <taxon>Bacillota</taxon>
        <taxon>Bacilli</taxon>
        <taxon>Lactobacillales</taxon>
        <taxon>Lactobacillaceae</taxon>
        <taxon>Lactobacillus</taxon>
    </lineage>
</organism>
<sequence>MAKAIFPGSFDPITNGHLETVRIASKMFDKVYFVIMTNTNKKYLFSETERLHLASDVFKNFPEVEVISRPADLTVNVARELGASAIVRGLRNDADFNYEREIAAINKTLAPELNTVLLLTSPENSFISSSMIKETAMFGGDVSKLVPNIVAKALKKKWS</sequence>
<dbReference type="GO" id="GO:0004595">
    <property type="term" value="F:pantetheine-phosphate adenylyltransferase activity"/>
    <property type="evidence" value="ECO:0007669"/>
    <property type="project" value="UniProtKB-EC"/>
</dbReference>
<dbReference type="Pfam" id="PF01467">
    <property type="entry name" value="CTP_transf_like"/>
    <property type="match status" value="1"/>
</dbReference>
<dbReference type="CDD" id="cd02163">
    <property type="entry name" value="PPAT"/>
    <property type="match status" value="1"/>
</dbReference>
<evidence type="ECO:0000256" key="9">
    <source>
        <dbReference type="HAMAP-Rule" id="MF_00151"/>
    </source>
</evidence>
<dbReference type="Proteomes" id="UP001519292">
    <property type="component" value="Unassembled WGS sequence"/>
</dbReference>
<evidence type="ECO:0000256" key="3">
    <source>
        <dbReference type="ARBA" id="ARBA00022695"/>
    </source>
</evidence>
<name>A0ABS4MDP0_9LACO</name>
<dbReference type="HAMAP" id="MF_00151">
    <property type="entry name" value="PPAT_bact"/>
    <property type="match status" value="1"/>
</dbReference>
<feature type="binding site" evidence="9">
    <location>
        <position position="88"/>
    </location>
    <ligand>
        <name>substrate</name>
    </ligand>
</feature>
<proteinExistence type="inferred from homology"/>
<keyword evidence="1 9" id="KW-0963">Cytoplasm</keyword>
<evidence type="ECO:0000256" key="4">
    <source>
        <dbReference type="ARBA" id="ARBA00022741"/>
    </source>
</evidence>
<comment type="catalytic activity">
    <reaction evidence="8 9">
        <text>(R)-4'-phosphopantetheine + ATP + H(+) = 3'-dephospho-CoA + diphosphate</text>
        <dbReference type="Rhea" id="RHEA:19801"/>
        <dbReference type="ChEBI" id="CHEBI:15378"/>
        <dbReference type="ChEBI" id="CHEBI:30616"/>
        <dbReference type="ChEBI" id="CHEBI:33019"/>
        <dbReference type="ChEBI" id="CHEBI:57328"/>
        <dbReference type="ChEBI" id="CHEBI:61723"/>
        <dbReference type="EC" id="2.7.7.3"/>
    </reaction>
</comment>
<dbReference type="SUPFAM" id="SSF52374">
    <property type="entry name" value="Nucleotidylyl transferase"/>
    <property type="match status" value="1"/>
</dbReference>
<protein>
    <recommendedName>
        <fullName evidence="9">Phosphopantetheine adenylyltransferase</fullName>
        <ecNumber evidence="9">2.7.7.3</ecNumber>
    </recommendedName>
    <alternativeName>
        <fullName evidence="9">Dephospho-CoA pyrophosphorylase</fullName>
    </alternativeName>
    <alternativeName>
        <fullName evidence="9">Pantetheine-phosphate adenylyltransferase</fullName>
        <shortName evidence="9">PPAT</shortName>
    </alternativeName>
</protein>
<feature type="binding site" evidence="9">
    <location>
        <position position="99"/>
    </location>
    <ligand>
        <name>ATP</name>
        <dbReference type="ChEBI" id="CHEBI:30616"/>
    </ligand>
</feature>
<dbReference type="PRINTS" id="PR01020">
    <property type="entry name" value="LPSBIOSNTHSS"/>
</dbReference>
<keyword evidence="6 9" id="KW-0460">Magnesium</keyword>
<dbReference type="PANTHER" id="PTHR21342">
    <property type="entry name" value="PHOSPHOPANTETHEINE ADENYLYLTRANSFERASE"/>
    <property type="match status" value="1"/>
</dbReference>
<accession>A0ABS4MDP0</accession>
<comment type="pathway">
    <text evidence="9">Cofactor biosynthesis; coenzyme A biosynthesis; CoA from (R)-pantothenate: step 4/5.</text>
</comment>
<dbReference type="InterPro" id="IPR014729">
    <property type="entry name" value="Rossmann-like_a/b/a_fold"/>
</dbReference>
<comment type="similarity">
    <text evidence="9">Belongs to the bacterial CoaD family.</text>
</comment>
<keyword evidence="5 9" id="KW-0067">ATP-binding</keyword>
<dbReference type="RefSeq" id="WP_209686518.1">
    <property type="nucleotide sequence ID" value="NZ_JAGGLU010000004.1"/>
</dbReference>
<feature type="binding site" evidence="9">
    <location>
        <position position="41"/>
    </location>
    <ligand>
        <name>substrate</name>
    </ligand>
</feature>
<comment type="cofactor">
    <cofactor evidence="9">
        <name>Mg(2+)</name>
        <dbReference type="ChEBI" id="CHEBI:18420"/>
    </cofactor>
</comment>
<evidence type="ECO:0000256" key="1">
    <source>
        <dbReference type="ARBA" id="ARBA00022490"/>
    </source>
</evidence>
<dbReference type="EC" id="2.7.7.3" evidence="9"/>
<evidence type="ECO:0000256" key="5">
    <source>
        <dbReference type="ARBA" id="ARBA00022840"/>
    </source>
</evidence>
<evidence type="ECO:0000256" key="6">
    <source>
        <dbReference type="ARBA" id="ARBA00022842"/>
    </source>
</evidence>
<feature type="domain" description="Cytidyltransferase-like" evidence="10">
    <location>
        <begin position="5"/>
        <end position="134"/>
    </location>
</feature>
<evidence type="ECO:0000256" key="7">
    <source>
        <dbReference type="ARBA" id="ARBA00022993"/>
    </source>
</evidence>
<keyword evidence="7 9" id="KW-0173">Coenzyme A biosynthesis</keyword>
<evidence type="ECO:0000313" key="11">
    <source>
        <dbReference type="EMBL" id="MBP2057779.1"/>
    </source>
</evidence>
<keyword evidence="4 9" id="KW-0547">Nucleotide-binding</keyword>
<dbReference type="EMBL" id="JAGGLU010000004">
    <property type="protein sequence ID" value="MBP2057779.1"/>
    <property type="molecule type" value="Genomic_DNA"/>
</dbReference>
<dbReference type="PANTHER" id="PTHR21342:SF1">
    <property type="entry name" value="PHOSPHOPANTETHEINE ADENYLYLTRANSFERASE"/>
    <property type="match status" value="1"/>
</dbReference>
<keyword evidence="12" id="KW-1185">Reference proteome</keyword>
<dbReference type="NCBIfam" id="TIGR01510">
    <property type="entry name" value="coaD_prev_kdtB"/>
    <property type="match status" value="1"/>
</dbReference>
<comment type="caution">
    <text evidence="11">The sequence shown here is derived from an EMBL/GenBank/DDBJ whole genome shotgun (WGS) entry which is preliminary data.</text>
</comment>
<feature type="binding site" evidence="9">
    <location>
        <position position="74"/>
    </location>
    <ligand>
        <name>substrate</name>
    </ligand>
</feature>
<feature type="binding site" evidence="9">
    <location>
        <begin position="9"/>
        <end position="10"/>
    </location>
    <ligand>
        <name>ATP</name>
        <dbReference type="ChEBI" id="CHEBI:30616"/>
    </ligand>
</feature>
<reference evidence="11 12" key="1">
    <citation type="submission" date="2021-03" db="EMBL/GenBank/DDBJ databases">
        <title>Genomic Encyclopedia of Type Strains, Phase IV (KMG-IV): sequencing the most valuable type-strain genomes for metagenomic binning, comparative biology and taxonomic classification.</title>
        <authorList>
            <person name="Goeker M."/>
        </authorList>
    </citation>
    <scope>NUCLEOTIDE SEQUENCE [LARGE SCALE GENOMIC DNA]</scope>
    <source>
        <strain evidence="11 12">DSM 101872</strain>
    </source>
</reference>
<feature type="binding site" evidence="9">
    <location>
        <position position="17"/>
    </location>
    <ligand>
        <name>ATP</name>
        <dbReference type="ChEBI" id="CHEBI:30616"/>
    </ligand>
</feature>
<feature type="site" description="Transition state stabilizer" evidence="9">
    <location>
        <position position="17"/>
    </location>
</feature>
<dbReference type="InterPro" id="IPR001980">
    <property type="entry name" value="PPAT"/>
</dbReference>
<evidence type="ECO:0000313" key="12">
    <source>
        <dbReference type="Proteomes" id="UP001519292"/>
    </source>
</evidence>
<feature type="binding site" evidence="9">
    <location>
        <begin position="124"/>
        <end position="130"/>
    </location>
    <ligand>
        <name>ATP</name>
        <dbReference type="ChEBI" id="CHEBI:30616"/>
    </ligand>
</feature>
<feature type="binding site" evidence="9">
    <location>
        <begin position="89"/>
        <end position="91"/>
    </location>
    <ligand>
        <name>ATP</name>
        <dbReference type="ChEBI" id="CHEBI:30616"/>
    </ligand>
</feature>